<proteinExistence type="predicted"/>
<feature type="compositionally biased region" description="Basic and acidic residues" evidence="1">
    <location>
        <begin position="1"/>
        <end position="34"/>
    </location>
</feature>
<protein>
    <submittedName>
        <fullName evidence="2">Uncharacterized protein</fullName>
    </submittedName>
</protein>
<keyword evidence="3" id="KW-1185">Reference proteome</keyword>
<evidence type="ECO:0000313" key="2">
    <source>
        <dbReference type="EMBL" id="GMR35958.1"/>
    </source>
</evidence>
<feature type="compositionally biased region" description="Basic and acidic residues" evidence="1">
    <location>
        <begin position="1493"/>
        <end position="1512"/>
    </location>
</feature>
<evidence type="ECO:0000256" key="1">
    <source>
        <dbReference type="SAM" id="MobiDB-lite"/>
    </source>
</evidence>
<feature type="region of interest" description="Disordered" evidence="1">
    <location>
        <begin position="1594"/>
        <end position="1651"/>
    </location>
</feature>
<comment type="caution">
    <text evidence="2">The sequence shown here is derived from an EMBL/GenBank/DDBJ whole genome shotgun (WGS) entry which is preliminary data.</text>
</comment>
<organism evidence="2 3">
    <name type="scientific">Pristionchus mayeri</name>
    <dbReference type="NCBI Taxonomy" id="1317129"/>
    <lineage>
        <taxon>Eukaryota</taxon>
        <taxon>Metazoa</taxon>
        <taxon>Ecdysozoa</taxon>
        <taxon>Nematoda</taxon>
        <taxon>Chromadorea</taxon>
        <taxon>Rhabditida</taxon>
        <taxon>Rhabditina</taxon>
        <taxon>Diplogasteromorpha</taxon>
        <taxon>Diplogasteroidea</taxon>
        <taxon>Neodiplogasteridae</taxon>
        <taxon>Pristionchus</taxon>
    </lineage>
</organism>
<dbReference type="Proteomes" id="UP001328107">
    <property type="component" value="Unassembled WGS sequence"/>
</dbReference>
<feature type="region of interest" description="Disordered" evidence="1">
    <location>
        <begin position="1493"/>
        <end position="1535"/>
    </location>
</feature>
<reference evidence="3" key="1">
    <citation type="submission" date="2022-10" db="EMBL/GenBank/DDBJ databases">
        <title>Genome assembly of Pristionchus species.</title>
        <authorList>
            <person name="Yoshida K."/>
            <person name="Sommer R.J."/>
        </authorList>
    </citation>
    <scope>NUCLEOTIDE SEQUENCE [LARGE SCALE GENOMIC DNA]</scope>
    <source>
        <strain evidence="3">RS5460</strain>
    </source>
</reference>
<feature type="non-terminal residue" evidence="2">
    <location>
        <position position="1"/>
    </location>
</feature>
<dbReference type="InterPro" id="IPR033228">
    <property type="entry name" value="SZT2"/>
</dbReference>
<feature type="region of interest" description="Disordered" evidence="1">
    <location>
        <begin position="701"/>
        <end position="720"/>
    </location>
</feature>
<feature type="compositionally biased region" description="Low complexity" evidence="1">
    <location>
        <begin position="1605"/>
        <end position="1616"/>
    </location>
</feature>
<dbReference type="EMBL" id="BTRK01000002">
    <property type="protein sequence ID" value="GMR35958.1"/>
    <property type="molecule type" value="Genomic_DNA"/>
</dbReference>
<sequence>EEKKEKEEVVRREQEGEIKEAEAANGEEGEKKEDESPDSSNGNGVGEGSLQFPLDPETERLRQLQELHEPQIPMGRRRIVDMDALDLTKKDVMCDFWVIVRITDQIHIQFAQRYAHFRHKIIFEETWRKIKRALKVTNQQMLLEKAHESMEVNSLLLITDRERREYGSECHEGDVPIEPDPDSVVEEDTSRNQVTESARFYYQPGSFACPMVHHHWFVVPPRLKTCIPKHHQRSMGQGIKHRDAPETTAIDVLRTALHAFAASNVENVYLFKDRLGAVFYMHLHVDIESVEKMSKSIPENIRREAENGQFATNVLLAVHGVDRPNEEITIDLPDMLQRQLNASHLDKIIGMFAKNKKAMLESPDVLFIQPEPRRPSRIYHFSVPDAFANAKLMAAFDYYVRQHLTHAWPEVRYRSSRPTAPGSIDRLNELRLMSCTQMSITPTIDDSQRDEREDPDELMDGNLAVSIPIPFAGGRDTVTEEGDTKELLEIMGIRETPVASEGGYDTRTVKTAPEVKRERALRKLSGHIYRGKKCFEPHTSVMTPKLPPNYSPKFNVICKPKEAGSNAYGFAVAELRLMGTSGSVIDPGETELTEQAASALFDTSEIGPKQFDVLTRCDRAEFTAHKRMERLMHGRFSRFFKNETLDKFPHSFMVELVVWEMGDVGDEYVKSAAIAFIRQALVDCVTEYWMFTRVLVDKQKKEAKEDNSPMKPAPSQPMDIPQEEISKVASHSLDDAILMSHSSGSYGVGEPCCKSEGAPAFLCGDFELRREQAIPGMTGSLLHVLHWFDFVSSSVRKTAEKGGVQMMAVQKNEVECASVEGAAKVIDVISHLLRGNRYARSDSYPDDVRVCERVTGEADGEMKRDDTFPGAIKDQWEGIQSDLGVDLDNEPPVEPPGVVVVAFSIAVWEDSIRYARGAVGEPPDSLLEMQHEDKREQFEPRFPNTARNSYIPRLRFVTVTLSGKKVTLYSYNLRHDLHSMMVEDVRTAVQWHEARMLLLRQIGLHKMGITHLAPTQELPYDEGGPYATRIWRCTESYLESDFPPGHSCEITPKECILSMSRLYRGIEPAFVTAGILNCFVDDQFSQLQMIRSTARSHLLPHHYLSALHSRMMIGKDKITYADLCELVNASREVHFVMTPLLLFPRWRRKIAGIRAPEKERDRVRNATAKTRYASTASGFGVLKGTPSGRGRAVSTLSVSNSHASGLSLPPSGKSPSLRQVQLGEEDDPLHRQLEVKLLSEYVEYLVSLGMKPVTIDRRQARTGRQPTGGSIVRWNLHPEQWMVTAVDGGLLLAHLCFTPPYFHVRFRMWHLLGVFSAVEDDHEKLKMRNLERAKDELVGACHVHSFTYDFHLRMISKYLLGRDHILFMPGYNTSSFLVDFLQYYGCRPPCARNCIYEERTSFELQHGVQPEEVWAHFLRHDKVYGWKVVKMKQSDDDGVNLQQADFMLVQSTVDMHGERDEVKIVVQDRSVFAPQSLNLIIYMVIVNRSHKTPLTDERRREDSRASEGEFKHVAPFHPPPAVPSKEGERDGEAEESIAVASSMILPGLAVEIERMVHLVNEGLLPSVVDGSLSRRRRFSSGGIADLTLPSDQNIPLVLTPRTGDSDSLGSLGSLTSPPSPSSKNAPENKFTVQKNAPRRHRRREESRVDGAGLPIAQERAIYVHFLSSRQRKLQKIVEDATTKYRLQLQKSVQDAEFACRRDALWQRMVAMPRHPTKKESGGFFRPVNTDPWQMARTAIVRGKDPSKDLDTLISIVHKEKMAERDPGLSQLLRGVQAAGLCRHLVARFGVDRCRFFEYRHSTHKKGLLITNPNCLLEAAVLVSCTKETSPELIMMIKEYDEDETVSDQVKKFKQAAIDNAFDEVVSTVIAYVWSTLNTRIEVP</sequence>
<name>A0AAN5C3P8_9BILA</name>
<dbReference type="PANTHER" id="PTHR14918">
    <property type="entry name" value="KICSTOR COMPLEX PROTEIN SZT2"/>
    <property type="match status" value="1"/>
</dbReference>
<evidence type="ECO:0000313" key="3">
    <source>
        <dbReference type="Proteomes" id="UP001328107"/>
    </source>
</evidence>
<feature type="region of interest" description="Disordered" evidence="1">
    <location>
        <begin position="1"/>
        <end position="53"/>
    </location>
</feature>
<dbReference type="GO" id="GO:0005777">
    <property type="term" value="C:peroxisome"/>
    <property type="evidence" value="ECO:0007669"/>
    <property type="project" value="InterPro"/>
</dbReference>
<accession>A0AAN5C3P8</accession>
<gene>
    <name evidence="2" type="ORF">PMAYCL1PPCAC_06153</name>
</gene>
<dbReference type="PANTHER" id="PTHR14918:SF3">
    <property type="entry name" value="KICSTOR COMPLEX PROTEIN SZT2"/>
    <property type="match status" value="1"/>
</dbReference>